<dbReference type="PROSITE" id="PS01125">
    <property type="entry name" value="ROK"/>
    <property type="match status" value="1"/>
</dbReference>
<dbReference type="GO" id="GO:0016301">
    <property type="term" value="F:kinase activity"/>
    <property type="evidence" value="ECO:0007669"/>
    <property type="project" value="UniProtKB-KW"/>
</dbReference>
<dbReference type="Gene3D" id="3.30.420.40">
    <property type="match status" value="2"/>
</dbReference>
<keyword evidence="2" id="KW-0808">Transferase</keyword>
<dbReference type="OrthoDB" id="9795247at2"/>
<dbReference type="PANTHER" id="PTHR18964">
    <property type="entry name" value="ROK (REPRESSOR, ORF, KINASE) FAMILY"/>
    <property type="match status" value="1"/>
</dbReference>
<dbReference type="InterPro" id="IPR043129">
    <property type="entry name" value="ATPase_NBD"/>
</dbReference>
<gene>
    <name evidence="2" type="ORF">PX52LOC_06816</name>
</gene>
<protein>
    <submittedName>
        <fullName evidence="2">Sugar kinase</fullName>
    </submittedName>
</protein>
<dbReference type="AlphaFoldDB" id="A0A5C1ANL7"/>
<name>A0A5C1ANL7_9BACT</name>
<dbReference type="InterPro" id="IPR049874">
    <property type="entry name" value="ROK_cs"/>
</dbReference>
<dbReference type="PANTHER" id="PTHR18964:SF149">
    <property type="entry name" value="BIFUNCTIONAL UDP-N-ACETYLGLUCOSAMINE 2-EPIMERASE_N-ACETYLMANNOSAMINE KINASE"/>
    <property type="match status" value="1"/>
</dbReference>
<dbReference type="RefSeq" id="WP_149114099.1">
    <property type="nucleotide sequence ID" value="NZ_CP042425.1"/>
</dbReference>
<keyword evidence="2" id="KW-0418">Kinase</keyword>
<sequence>MASTPLFVGLDVGGTTMKAAVVDDNGTPLSKPVVMNTEPERGQEAGLETMCETIRRAVAAAKLTMADITAIGVATPGLMDLKAGLILDPPNLKPWKNVPVRDRIQNVFKLPTIYQNDANAAAYGEFWVGAGQDATSMVLFTLGTGVGGGIILGDYILEGEHSHGGELGHMRIESPQYGRRCGCGARGCLEAYGSASSVVRRTRDELAEWRGPSKLKAYYTANDDELTAKVIFDIADKGDDLARKIVDDTAYYLALGACAVIATVDPDMIVFGGGMAVAESFRAKIHEYVVRFGLTHPVKQVKVAFAKLGSDAGFIGTAGGARLAMKKLPRPEGVKG</sequence>
<proteinExistence type="inferred from homology"/>
<accession>A0A5C1ANL7</accession>
<dbReference type="SUPFAM" id="SSF53067">
    <property type="entry name" value="Actin-like ATPase domain"/>
    <property type="match status" value="1"/>
</dbReference>
<comment type="similarity">
    <text evidence="1">Belongs to the ROK (NagC/XylR) family.</text>
</comment>
<organism evidence="2 3">
    <name type="scientific">Limnoglobus roseus</name>
    <dbReference type="NCBI Taxonomy" id="2598579"/>
    <lineage>
        <taxon>Bacteria</taxon>
        <taxon>Pseudomonadati</taxon>
        <taxon>Planctomycetota</taxon>
        <taxon>Planctomycetia</taxon>
        <taxon>Gemmatales</taxon>
        <taxon>Gemmataceae</taxon>
        <taxon>Limnoglobus</taxon>
    </lineage>
</organism>
<evidence type="ECO:0000313" key="2">
    <source>
        <dbReference type="EMBL" id="QEL19737.1"/>
    </source>
</evidence>
<dbReference type="InterPro" id="IPR000600">
    <property type="entry name" value="ROK"/>
</dbReference>
<evidence type="ECO:0000256" key="1">
    <source>
        <dbReference type="ARBA" id="ARBA00006479"/>
    </source>
</evidence>
<evidence type="ECO:0000313" key="3">
    <source>
        <dbReference type="Proteomes" id="UP000324974"/>
    </source>
</evidence>
<dbReference type="Pfam" id="PF00480">
    <property type="entry name" value="ROK"/>
    <property type="match status" value="1"/>
</dbReference>
<keyword evidence="3" id="KW-1185">Reference proteome</keyword>
<reference evidence="3" key="1">
    <citation type="submission" date="2019-08" db="EMBL/GenBank/DDBJ databases">
        <title>Limnoglobus roseus gen. nov., sp. nov., a novel freshwater planctomycete with a giant genome from the family Gemmataceae.</title>
        <authorList>
            <person name="Kulichevskaya I.S."/>
            <person name="Naumoff D.G."/>
            <person name="Miroshnikov K."/>
            <person name="Ivanova A."/>
            <person name="Philippov D.A."/>
            <person name="Hakobyan A."/>
            <person name="Rijpstra I.C."/>
            <person name="Sinninghe Damste J.S."/>
            <person name="Liesack W."/>
            <person name="Dedysh S.N."/>
        </authorList>
    </citation>
    <scope>NUCLEOTIDE SEQUENCE [LARGE SCALE GENOMIC DNA]</scope>
    <source>
        <strain evidence="3">PX52</strain>
    </source>
</reference>
<dbReference type="Proteomes" id="UP000324974">
    <property type="component" value="Chromosome"/>
</dbReference>
<dbReference type="KEGG" id="lrs:PX52LOC_06816"/>
<dbReference type="EMBL" id="CP042425">
    <property type="protein sequence ID" value="QEL19737.1"/>
    <property type="molecule type" value="Genomic_DNA"/>
</dbReference>